<feature type="transmembrane region" description="Helical" evidence="3">
    <location>
        <begin position="248"/>
        <end position="269"/>
    </location>
</feature>
<feature type="transmembrane region" description="Helical" evidence="3">
    <location>
        <begin position="153"/>
        <end position="173"/>
    </location>
</feature>
<keyword evidence="2" id="KW-0813">Transport</keyword>
<evidence type="ECO:0000256" key="3">
    <source>
        <dbReference type="SAM" id="Phobius"/>
    </source>
</evidence>
<feature type="transmembrane region" description="Helical" evidence="3">
    <location>
        <begin position="6"/>
        <end position="22"/>
    </location>
</feature>
<evidence type="ECO:0000256" key="1">
    <source>
        <dbReference type="ARBA" id="ARBA00004127"/>
    </source>
</evidence>
<keyword evidence="3" id="KW-0472">Membrane</keyword>
<evidence type="ECO:0008006" key="6">
    <source>
        <dbReference type="Google" id="ProtNLM"/>
    </source>
</evidence>
<dbReference type="PANTHER" id="PTHR36838">
    <property type="entry name" value="AUXIN EFFLUX CARRIER FAMILY PROTEIN"/>
    <property type="match status" value="1"/>
</dbReference>
<keyword evidence="3" id="KW-1133">Transmembrane helix</keyword>
<organism evidence="4 5">
    <name type="scientific">Ignisphaera cupida</name>
    <dbReference type="NCBI Taxonomy" id="3050454"/>
    <lineage>
        <taxon>Archaea</taxon>
        <taxon>Thermoproteota</taxon>
        <taxon>Thermoprotei</taxon>
        <taxon>Desulfurococcales</taxon>
        <taxon>Desulfurococcaceae</taxon>
        <taxon>Ignisphaera</taxon>
    </lineage>
</organism>
<evidence type="ECO:0000256" key="2">
    <source>
        <dbReference type="ARBA" id="ARBA00022448"/>
    </source>
</evidence>
<proteinExistence type="predicted"/>
<gene>
    <name evidence="4" type="ORF">QPL79_01230</name>
</gene>
<dbReference type="InterPro" id="IPR038770">
    <property type="entry name" value="Na+/solute_symporter_sf"/>
</dbReference>
<reference evidence="4 5" key="1">
    <citation type="submission" date="2023-05" db="EMBL/GenBank/DDBJ databases">
        <title>A new hyperthermophilic archaea 'Ignisphaera cupida' sp. nov. and description of the family 'Ignisphaeraceae' fam. nov.</title>
        <authorList>
            <person name="Podosokorskaya O.A."/>
            <person name="Elcheninov A.G."/>
            <person name="Klukina A."/>
            <person name="Merkel A.Y."/>
        </authorList>
    </citation>
    <scope>NUCLEOTIDE SEQUENCE [LARGE SCALE GENOMIC DNA]</scope>
    <source>
        <strain evidence="4 5">4213-co</strain>
    </source>
</reference>
<comment type="caution">
    <text evidence="4">The sequence shown here is derived from an EMBL/GenBank/DDBJ whole genome shotgun (WGS) entry which is preliminary data.</text>
</comment>
<accession>A0ABD4Z4X2</accession>
<dbReference type="PANTHER" id="PTHR36838:SF3">
    <property type="entry name" value="TRANSPORTER AUXIN EFFLUX CARRIER EC FAMILY"/>
    <property type="match status" value="1"/>
</dbReference>
<feature type="transmembrane region" description="Helical" evidence="3">
    <location>
        <begin position="94"/>
        <end position="115"/>
    </location>
</feature>
<evidence type="ECO:0000313" key="5">
    <source>
        <dbReference type="Proteomes" id="UP001529235"/>
    </source>
</evidence>
<feature type="transmembrane region" description="Helical" evidence="3">
    <location>
        <begin position="219"/>
        <end position="242"/>
    </location>
</feature>
<evidence type="ECO:0000313" key="4">
    <source>
        <dbReference type="EMBL" id="MDK6027988.1"/>
    </source>
</evidence>
<feature type="transmembrane region" description="Helical" evidence="3">
    <location>
        <begin position="60"/>
        <end position="82"/>
    </location>
</feature>
<dbReference type="Gene3D" id="1.20.1530.20">
    <property type="match status" value="1"/>
</dbReference>
<feature type="transmembrane region" description="Helical" evidence="3">
    <location>
        <begin position="121"/>
        <end position="141"/>
    </location>
</feature>
<name>A0ABD4Z4X2_9CREN</name>
<feature type="transmembrane region" description="Helical" evidence="3">
    <location>
        <begin position="34"/>
        <end position="54"/>
    </location>
</feature>
<comment type="subcellular location">
    <subcellularLocation>
        <location evidence="1">Endomembrane system</location>
        <topology evidence="1">Multi-pass membrane protein</topology>
    </subcellularLocation>
</comment>
<dbReference type="Proteomes" id="UP001529235">
    <property type="component" value="Unassembled WGS sequence"/>
</dbReference>
<dbReference type="GO" id="GO:0012505">
    <property type="term" value="C:endomembrane system"/>
    <property type="evidence" value="ECO:0007669"/>
    <property type="project" value="UniProtKB-SubCell"/>
</dbReference>
<feature type="transmembrane region" description="Helical" evidence="3">
    <location>
        <begin position="281"/>
        <end position="303"/>
    </location>
</feature>
<dbReference type="EMBL" id="JASNVW010000001">
    <property type="protein sequence ID" value="MDK6027988.1"/>
    <property type="molecule type" value="Genomic_DNA"/>
</dbReference>
<dbReference type="RefSeq" id="WP_285272966.1">
    <property type="nucleotide sequence ID" value="NZ_JASNVW010000001.1"/>
</dbReference>
<dbReference type="AlphaFoldDB" id="A0ABD4Z4X2"/>
<feature type="transmembrane region" description="Helical" evidence="3">
    <location>
        <begin position="179"/>
        <end position="199"/>
    </location>
</feature>
<keyword evidence="5" id="KW-1185">Reference proteome</keyword>
<protein>
    <recommendedName>
        <fullName evidence="6">AEC family transporter</fullName>
    </recommendedName>
</protein>
<sequence>MSLFELLIIILFMLLGYATSRIRSKFVNVFIDVLNKYLFYVAVPITIIMKIGFMHIDYQFALLIFISLLHIFLIFGISFSLIRLVAELIEAFSASLSLSMPNSGYLAIPLAIILWSNSIYVIPYMIAFNIVLPIITLFLAYITAKRGYDKKTYLKSIPVFTALIVALTIKMFLDIGYNAIVETIDFVISQSFYLSFILIGEAMGKLTVKTFRKSTKIILISFLIKYVISPLIAISLVHTILVKASENYLYVHGIILQSLMPPAVTNVILSKIFNLDDELVALLLVLLTPISIAISIALGATILPRLV</sequence>
<keyword evidence="3" id="KW-0812">Transmembrane</keyword>